<feature type="binding site" evidence="2">
    <location>
        <position position="94"/>
    </location>
    <ligand>
        <name>Ca(2+)</name>
        <dbReference type="ChEBI" id="CHEBI:29108"/>
        <label>2</label>
    </ligand>
</feature>
<proteinExistence type="evidence at protein level"/>
<organism evidence="1">
    <name type="scientific">Pseudoalteromonas atlantica (strain T6c / ATCC BAA-1087)</name>
    <dbReference type="NCBI Taxonomy" id="3042615"/>
    <lineage>
        <taxon>Bacteria</taxon>
        <taxon>Pseudomonadati</taxon>
        <taxon>Pseudomonadota</taxon>
        <taxon>Gammaproteobacteria</taxon>
        <taxon>Alteromonadales</taxon>
        <taxon>Alteromonadaceae</taxon>
        <taxon>Paraglaciecola</taxon>
    </lineage>
</organism>
<protein>
    <submittedName>
        <fullName evidence="1">Beta-lactamase-like protein</fullName>
    </submittedName>
</protein>
<evidence type="ECO:0000313" key="1">
    <source>
        <dbReference type="EMBL" id="ABG39403.1"/>
    </source>
</evidence>
<feature type="binding site" evidence="2">
    <location>
        <position position="213"/>
    </location>
    <ligand>
        <name>Ca(2+)</name>
        <dbReference type="ChEBI" id="CHEBI:29108"/>
        <label>2</label>
    </ligand>
</feature>
<keyword evidence="2" id="KW-0002">3D-structure</keyword>
<feature type="binding site" evidence="2">
    <location>
        <position position="289"/>
    </location>
    <ligand>
        <name>Ca(2+)</name>
        <dbReference type="ChEBI" id="CHEBI:29108"/>
        <label>2</label>
    </ligand>
</feature>
<keyword evidence="2" id="KW-0479">Metal-binding</keyword>
<sequence>MSLTRIIGGMLLTISCISCAIADSASDVKDEWITLGTMGGPIPHATHSQPSNALFVNGHTYIVDAGDGTVGQLTKAGLKTTDVDAVFISHLHFDHTGGLPALLSLRWQVNAGNELTVYGPPGIKETVDGIFAFMKYGAAGHYGVPGQIPEPANRKVNVVELTDGDKVSLEDFTLTAVRNTHFSWPEGSDEWKKYQALSFKFELEDYTVVYTGDTGPSKAVELLAKNADMLISEMMDVEHTVNLVKRAHPHMPAQASKHLSQHLSTHHLTSGEVGQLAANANVKKVVITHMAPGLTAPAEYKKYSNEIAAFYQGDITLANDLDRFLLQR</sequence>
<accession>A0A9J9EP68</accession>
<evidence type="ECO:0007829" key="2">
    <source>
        <dbReference type="PDB" id="8GYG"/>
    </source>
</evidence>
<dbReference type="EMBL" id="CP000388">
    <property type="protein sequence ID" value="ABG39403.1"/>
    <property type="molecule type" value="Genomic_DNA"/>
</dbReference>
<gene>
    <name evidence="1" type="ordered locus">Patl_0876</name>
</gene>
<feature type="binding site" evidence="2">
    <location>
        <position position="95"/>
    </location>
    <ligand>
        <name>Ca(2+)</name>
        <dbReference type="ChEBI" id="CHEBI:29108"/>
        <label>2</label>
    </ligand>
</feature>
<keyword evidence="2" id="KW-0106">Calcium</keyword>
<feature type="binding site" evidence="2">
    <location>
        <position position="92"/>
    </location>
    <ligand>
        <name>Ca(2+)</name>
        <dbReference type="ChEBI" id="CHEBI:29108"/>
        <label>1</label>
    </ligand>
</feature>
<feature type="binding site" evidence="2">
    <location>
        <position position="90"/>
    </location>
    <ligand>
        <name>Ca(2+)</name>
        <dbReference type="ChEBI" id="CHEBI:29108"/>
        <label>1</label>
    </ligand>
</feature>
<reference evidence="2" key="2">
    <citation type="submission" date="2022-09" db="PDB data bank">
        <title>Purification ,Crystallization and X-ray Diffraction analysis of a novel arysulfatase from Pseudoalteromonas atlantica T6c.</title>
        <authorList>
            <person name="Dong P.P."/>
            <person name="Wu Y.K."/>
        </authorList>
    </citation>
    <scope>X-RAY CRYSTALLOGRAPHY (2.00 ANGSTROMS) OF 23-328 IN COMPLEX WITH CA(2+)</scope>
</reference>
<feature type="binding site" evidence="2">
    <location>
        <position position="213"/>
    </location>
    <ligand>
        <name>Ca(2+)</name>
        <dbReference type="ChEBI" id="CHEBI:29108"/>
        <label>1</label>
    </ligand>
</feature>
<feature type="binding site" evidence="2">
    <location>
        <position position="181"/>
    </location>
    <ligand>
        <name>Ca(2+)</name>
        <dbReference type="ChEBI" id="CHEBI:29108"/>
        <label>1</label>
    </ligand>
</feature>
<name>A0ACD6B8B6_PSEA6</name>
<dbReference type="PDB" id="8GYG">
    <property type="method" value="X-ray"/>
    <property type="resolution" value="2.00 A"/>
    <property type="chains" value="A/B=23-328"/>
</dbReference>
<reference evidence="1" key="1">
    <citation type="submission" date="2006-06" db="EMBL/GenBank/DDBJ databases">
        <title>Complete sequence of Pseudoalteromonas atlantica T6c.</title>
        <authorList>
            <consortium name="US DOE Joint Genome Institute"/>
            <person name="Copeland A."/>
            <person name="Lucas S."/>
            <person name="Lapidus A."/>
            <person name="Barry K."/>
            <person name="Detter J.C."/>
            <person name="Glavina del Rio T."/>
            <person name="Hammon N."/>
            <person name="Israni S."/>
            <person name="Dalin E."/>
            <person name="Tice H."/>
            <person name="Pitluck S."/>
            <person name="Saunders E."/>
            <person name="Brettin T."/>
            <person name="Bruce D."/>
            <person name="Han C."/>
            <person name="Tapia R."/>
            <person name="Gilna P."/>
            <person name="Schmutz J."/>
            <person name="Larimer F."/>
            <person name="Land M."/>
            <person name="Hauser L."/>
            <person name="Kyrpides N."/>
            <person name="Kim E."/>
            <person name="Karls A.C."/>
            <person name="Bartlett D."/>
            <person name="Higgins B.P."/>
            <person name="Richardson P."/>
        </authorList>
    </citation>
    <scope>NUCLEOTIDE SEQUENCE</scope>
    <source>
        <strain evidence="1">T6c</strain>
    </source>
</reference>
<accession>A0ACD6B8B6</accession>